<feature type="transmembrane region" description="Helical" evidence="1">
    <location>
        <begin position="365"/>
        <end position="386"/>
    </location>
</feature>
<accession>A0ABW5FET1</accession>
<keyword evidence="1" id="KW-0812">Transmembrane</keyword>
<dbReference type="EMBL" id="JBHUKY010000033">
    <property type="protein sequence ID" value="MFD2412207.1"/>
    <property type="molecule type" value="Genomic_DNA"/>
</dbReference>
<feature type="transmembrane region" description="Helical" evidence="1">
    <location>
        <begin position="181"/>
        <end position="200"/>
    </location>
</feature>
<feature type="transmembrane region" description="Helical" evidence="1">
    <location>
        <begin position="280"/>
        <end position="301"/>
    </location>
</feature>
<evidence type="ECO:0000313" key="3">
    <source>
        <dbReference type="Proteomes" id="UP001597448"/>
    </source>
</evidence>
<protein>
    <submittedName>
        <fullName evidence="2">ABC transporter permease</fullName>
    </submittedName>
</protein>
<keyword evidence="1" id="KW-1133">Transmembrane helix</keyword>
<dbReference type="RefSeq" id="WP_209987829.1">
    <property type="nucleotide sequence ID" value="NZ_JBHUKY010000033.1"/>
</dbReference>
<keyword evidence="1" id="KW-0472">Membrane</keyword>
<keyword evidence="3" id="KW-1185">Reference proteome</keyword>
<reference evidence="3" key="1">
    <citation type="journal article" date="2019" name="Int. J. Syst. Evol. Microbiol.">
        <title>The Global Catalogue of Microorganisms (GCM) 10K type strain sequencing project: providing services to taxonomists for standard genome sequencing and annotation.</title>
        <authorList>
            <consortium name="The Broad Institute Genomics Platform"/>
            <consortium name="The Broad Institute Genome Sequencing Center for Infectious Disease"/>
            <person name="Wu L."/>
            <person name="Ma J."/>
        </authorList>
    </citation>
    <scope>NUCLEOTIDE SEQUENCE [LARGE SCALE GENOMIC DNA]</scope>
    <source>
        <strain evidence="3">CCM 8725</strain>
    </source>
</reference>
<organism evidence="2 3">
    <name type="scientific">Paenibacillus rhizoplanae</name>
    <dbReference type="NCBI Taxonomy" id="1917181"/>
    <lineage>
        <taxon>Bacteria</taxon>
        <taxon>Bacillati</taxon>
        <taxon>Bacillota</taxon>
        <taxon>Bacilli</taxon>
        <taxon>Bacillales</taxon>
        <taxon>Paenibacillaceae</taxon>
        <taxon>Paenibacillus</taxon>
    </lineage>
</organism>
<feature type="transmembrane region" description="Helical" evidence="1">
    <location>
        <begin position="308"/>
        <end position="326"/>
    </location>
</feature>
<dbReference type="Proteomes" id="UP001597448">
    <property type="component" value="Unassembled WGS sequence"/>
</dbReference>
<proteinExistence type="predicted"/>
<evidence type="ECO:0000313" key="2">
    <source>
        <dbReference type="EMBL" id="MFD2412207.1"/>
    </source>
</evidence>
<feature type="transmembrane region" description="Helical" evidence="1">
    <location>
        <begin position="221"/>
        <end position="241"/>
    </location>
</feature>
<feature type="transmembrane region" description="Helical" evidence="1">
    <location>
        <begin position="16"/>
        <end position="37"/>
    </location>
</feature>
<sequence>MVKLISYEWQKHFRKGTIIIAILLFSIMNIGKIYSIYEREALLSNPGWKELYAEQYHTFGGRITNAKIKQLMTIFQPMENQTAEHTLSFTYRPEGTWLSNVYEDWNFFRYCFVYPMKYNYDYKAYASNVVIKAKENSTFFKSFGNLYESRKNEAIARIFHGRDITSFSDKEMYRCYVQYEFSSLLVLLLCMYGLIGVFLSEKETEMDSLLMTTKTGGFKILYAKLWASGLFICLVSMWFWFLDYTTFYLIYGSKGGSSSPLYALEDFVHTPLNISLGQYALLYSFLKTMGVIVAGLSFLFISNLFRNALIPFLSGLALINVCTYMQEAFAGPGHMLLKLLNPLVLVVNRDLFRKAEFIALLGYPIPSYIAAGVLTVSWGLVFLYGIKLSVKKNAMLKGSRKRVNFVI</sequence>
<gene>
    <name evidence="2" type="ORF">ACFSX3_20140</name>
</gene>
<evidence type="ECO:0000256" key="1">
    <source>
        <dbReference type="SAM" id="Phobius"/>
    </source>
</evidence>
<comment type="caution">
    <text evidence="2">The sequence shown here is derived from an EMBL/GenBank/DDBJ whole genome shotgun (WGS) entry which is preliminary data.</text>
</comment>
<name>A0ABW5FET1_9BACL</name>